<dbReference type="CDD" id="cd10322">
    <property type="entry name" value="SLC5sbd"/>
    <property type="match status" value="1"/>
</dbReference>
<feature type="transmembrane region" description="Helical" evidence="7">
    <location>
        <begin position="376"/>
        <end position="396"/>
    </location>
</feature>
<dbReference type="InterPro" id="IPR050277">
    <property type="entry name" value="Sodium:Solute_Symporter"/>
</dbReference>
<gene>
    <name evidence="8" type="ORF">METZ01_LOCUS63841</name>
</gene>
<feature type="non-terminal residue" evidence="8">
    <location>
        <position position="459"/>
    </location>
</feature>
<name>A0A381T8G8_9ZZZZ</name>
<dbReference type="PANTHER" id="PTHR48086">
    <property type="entry name" value="SODIUM/PROLINE SYMPORTER-RELATED"/>
    <property type="match status" value="1"/>
</dbReference>
<dbReference type="Pfam" id="PF00474">
    <property type="entry name" value="SSF"/>
    <property type="match status" value="1"/>
</dbReference>
<feature type="non-terminal residue" evidence="8">
    <location>
        <position position="1"/>
    </location>
</feature>
<feature type="transmembrane region" description="Helical" evidence="7">
    <location>
        <begin position="438"/>
        <end position="456"/>
    </location>
</feature>
<accession>A0A381T8G8</accession>
<keyword evidence="5 7" id="KW-1133">Transmembrane helix</keyword>
<dbReference type="PROSITE" id="PS50283">
    <property type="entry name" value="NA_SOLUT_SYMP_3"/>
    <property type="match status" value="1"/>
</dbReference>
<feature type="transmembrane region" description="Helical" evidence="7">
    <location>
        <begin position="178"/>
        <end position="197"/>
    </location>
</feature>
<evidence type="ECO:0000256" key="7">
    <source>
        <dbReference type="SAM" id="Phobius"/>
    </source>
</evidence>
<feature type="transmembrane region" description="Helical" evidence="7">
    <location>
        <begin position="6"/>
        <end position="24"/>
    </location>
</feature>
<dbReference type="InterPro" id="IPR038377">
    <property type="entry name" value="Na/Glc_symporter_sf"/>
</dbReference>
<proteinExistence type="inferred from homology"/>
<evidence type="ECO:0008006" key="9">
    <source>
        <dbReference type="Google" id="ProtNLM"/>
    </source>
</evidence>
<evidence type="ECO:0000256" key="2">
    <source>
        <dbReference type="ARBA" id="ARBA00006434"/>
    </source>
</evidence>
<dbReference type="GO" id="GO:0022857">
    <property type="term" value="F:transmembrane transporter activity"/>
    <property type="evidence" value="ECO:0007669"/>
    <property type="project" value="InterPro"/>
</dbReference>
<keyword evidence="4 7" id="KW-0812">Transmembrane</keyword>
<evidence type="ECO:0000256" key="3">
    <source>
        <dbReference type="ARBA" id="ARBA00022448"/>
    </source>
</evidence>
<evidence type="ECO:0000256" key="4">
    <source>
        <dbReference type="ARBA" id="ARBA00022692"/>
    </source>
</evidence>
<sequence>MNLSYYDFLIVIGYFVILIIIGFFSIQKSKISQTDYILHGRKLSLPGFIATLVSTWYGAILGIGENTYLYGIQTWFIFAFPYYIFAAAYAIWLSEKIWKTNLLSIPDIFRKSYGPQTGVISACLIFFLSSPAPYILSLGILIKFIFNIKLIWGLLIATGFSIAYVWNGGLSAIVKTDYFQLILMFTGFILLVSYSWIESVSPIELFRSISYSHIDPLGGNTIQYILVWFFIAIWTIIDPSFFQRCSSVDKPENAKKGLIISIGIWFIFDILTITAGLYAFIFIAPENPLMAYPMLASKVLPPGLLGIFIVSLFAIIMSTIDSMSFVNAITFGRDIVWRNRPKDAKKNPVYLIKRGLIAVATLSILLSISIPSVVQLFYTLGSIVIPGLILPFINALTKKNKAINHYFSSLWLCLPVIVSFVWFGLKKLNVEFLSPIEPFYPGMLISVFFYLILILSSKN</sequence>
<evidence type="ECO:0000256" key="6">
    <source>
        <dbReference type="ARBA" id="ARBA00023136"/>
    </source>
</evidence>
<protein>
    <recommendedName>
        <fullName evidence="9">Sodium:solute symporter family protein</fullName>
    </recommendedName>
</protein>
<comment type="similarity">
    <text evidence="2">Belongs to the sodium:solute symporter (SSF) (TC 2.A.21) family.</text>
</comment>
<feature type="transmembrane region" description="Helical" evidence="7">
    <location>
        <begin position="403"/>
        <end position="423"/>
    </location>
</feature>
<dbReference type="Gene3D" id="1.20.1730.10">
    <property type="entry name" value="Sodium/glucose cotransporter"/>
    <property type="match status" value="1"/>
</dbReference>
<feature type="transmembrane region" description="Helical" evidence="7">
    <location>
        <begin position="144"/>
        <end position="166"/>
    </location>
</feature>
<comment type="subcellular location">
    <subcellularLocation>
        <location evidence="1">Membrane</location>
        <topology evidence="1">Multi-pass membrane protein</topology>
    </subcellularLocation>
</comment>
<feature type="transmembrane region" description="Helical" evidence="7">
    <location>
        <begin position="45"/>
        <end position="64"/>
    </location>
</feature>
<dbReference type="InterPro" id="IPR001734">
    <property type="entry name" value="Na/solute_symporter"/>
</dbReference>
<feature type="transmembrane region" description="Helical" evidence="7">
    <location>
        <begin position="351"/>
        <end position="370"/>
    </location>
</feature>
<keyword evidence="6 7" id="KW-0472">Membrane</keyword>
<feature type="transmembrane region" description="Helical" evidence="7">
    <location>
        <begin position="304"/>
        <end position="330"/>
    </location>
</feature>
<dbReference type="EMBL" id="UINC01004000">
    <property type="protein sequence ID" value="SVA10987.1"/>
    <property type="molecule type" value="Genomic_DNA"/>
</dbReference>
<dbReference type="AlphaFoldDB" id="A0A381T8G8"/>
<evidence type="ECO:0000256" key="1">
    <source>
        <dbReference type="ARBA" id="ARBA00004141"/>
    </source>
</evidence>
<reference evidence="8" key="1">
    <citation type="submission" date="2018-05" db="EMBL/GenBank/DDBJ databases">
        <authorList>
            <person name="Lanie J.A."/>
            <person name="Ng W.-L."/>
            <person name="Kazmierczak K.M."/>
            <person name="Andrzejewski T.M."/>
            <person name="Davidsen T.M."/>
            <person name="Wayne K.J."/>
            <person name="Tettelin H."/>
            <person name="Glass J.I."/>
            <person name="Rusch D."/>
            <person name="Podicherti R."/>
            <person name="Tsui H.-C.T."/>
            <person name="Winkler M.E."/>
        </authorList>
    </citation>
    <scope>NUCLEOTIDE SEQUENCE</scope>
</reference>
<dbReference type="PANTHER" id="PTHR48086:SF7">
    <property type="entry name" value="SODIUM-SOLUTE SYMPORTER-RELATED"/>
    <property type="match status" value="1"/>
</dbReference>
<feature type="transmembrane region" description="Helical" evidence="7">
    <location>
        <begin position="113"/>
        <end position="132"/>
    </location>
</feature>
<feature type="transmembrane region" description="Helical" evidence="7">
    <location>
        <begin position="258"/>
        <end position="284"/>
    </location>
</feature>
<dbReference type="GO" id="GO:0005886">
    <property type="term" value="C:plasma membrane"/>
    <property type="evidence" value="ECO:0007669"/>
    <property type="project" value="TreeGrafter"/>
</dbReference>
<feature type="transmembrane region" description="Helical" evidence="7">
    <location>
        <begin position="217"/>
        <end position="237"/>
    </location>
</feature>
<keyword evidence="3" id="KW-0813">Transport</keyword>
<evidence type="ECO:0000256" key="5">
    <source>
        <dbReference type="ARBA" id="ARBA00022989"/>
    </source>
</evidence>
<organism evidence="8">
    <name type="scientific">marine metagenome</name>
    <dbReference type="NCBI Taxonomy" id="408172"/>
    <lineage>
        <taxon>unclassified sequences</taxon>
        <taxon>metagenomes</taxon>
        <taxon>ecological metagenomes</taxon>
    </lineage>
</organism>
<evidence type="ECO:0000313" key="8">
    <source>
        <dbReference type="EMBL" id="SVA10987.1"/>
    </source>
</evidence>
<feature type="transmembrane region" description="Helical" evidence="7">
    <location>
        <begin position="70"/>
        <end position="92"/>
    </location>
</feature>